<comment type="caution">
    <text evidence="1">The sequence shown here is derived from an EMBL/GenBank/DDBJ whole genome shotgun (WGS) entry which is preliminary data.</text>
</comment>
<keyword evidence="2" id="KW-1185">Reference proteome</keyword>
<organism evidence="1 2">
    <name type="scientific">Choristoneura fumiferana</name>
    <name type="common">Spruce budworm moth</name>
    <name type="synonym">Archips fumiferana</name>
    <dbReference type="NCBI Taxonomy" id="7141"/>
    <lineage>
        <taxon>Eukaryota</taxon>
        <taxon>Metazoa</taxon>
        <taxon>Ecdysozoa</taxon>
        <taxon>Arthropoda</taxon>
        <taxon>Hexapoda</taxon>
        <taxon>Insecta</taxon>
        <taxon>Pterygota</taxon>
        <taxon>Neoptera</taxon>
        <taxon>Endopterygota</taxon>
        <taxon>Lepidoptera</taxon>
        <taxon>Glossata</taxon>
        <taxon>Ditrysia</taxon>
        <taxon>Tortricoidea</taxon>
        <taxon>Tortricidae</taxon>
        <taxon>Tortricinae</taxon>
        <taxon>Choristoneura</taxon>
    </lineage>
</organism>
<evidence type="ECO:0000313" key="2">
    <source>
        <dbReference type="Proteomes" id="UP001064048"/>
    </source>
</evidence>
<dbReference type="EMBL" id="CM046125">
    <property type="protein sequence ID" value="KAI8423372.1"/>
    <property type="molecule type" value="Genomic_DNA"/>
</dbReference>
<reference evidence="1 2" key="1">
    <citation type="journal article" date="2022" name="Genome Biol. Evol.">
        <title>The Spruce Budworm Genome: Reconstructing the Evolutionary History of Antifreeze Proteins.</title>
        <authorList>
            <person name="Beliveau C."/>
            <person name="Gagne P."/>
            <person name="Picq S."/>
            <person name="Vernygora O."/>
            <person name="Keeling C.I."/>
            <person name="Pinkney K."/>
            <person name="Doucet D."/>
            <person name="Wen F."/>
            <person name="Johnston J.S."/>
            <person name="Maaroufi H."/>
            <person name="Boyle B."/>
            <person name="Laroche J."/>
            <person name="Dewar K."/>
            <person name="Juretic N."/>
            <person name="Blackburn G."/>
            <person name="Nisole A."/>
            <person name="Brunet B."/>
            <person name="Brandao M."/>
            <person name="Lumley L."/>
            <person name="Duan J."/>
            <person name="Quan G."/>
            <person name="Lucarotti C.J."/>
            <person name="Roe A.D."/>
            <person name="Sperling F.A.H."/>
            <person name="Levesque R.C."/>
            <person name="Cusson M."/>
        </authorList>
    </citation>
    <scope>NUCLEOTIDE SEQUENCE [LARGE SCALE GENOMIC DNA]</scope>
    <source>
        <strain evidence="1">Glfc:IPQL:Cfum</strain>
    </source>
</reference>
<accession>A0ACC0JGZ3</accession>
<name>A0ACC0JGZ3_CHOFU</name>
<evidence type="ECO:0000313" key="1">
    <source>
        <dbReference type="EMBL" id="KAI8423372.1"/>
    </source>
</evidence>
<proteinExistence type="predicted"/>
<gene>
    <name evidence="1" type="ORF">MSG28_014373</name>
</gene>
<sequence>MILFDTGFKIAPKTAAARGGSLSGDPPPQVHNNRWHCERLRQPVCGERLDFAINIEKAYRARLMGSVRWAEVTILIVCVAVVKQRLQMQNSPYRGVWECARRVYRAEGARAFYRSYGTQVVMNVPFQSLHFVTYEWCQTAVNPQRAYDPRAHALSGAAAGALAAAATTPLDVCKTVLNTQEVPARADGLVQAAALVLRATGPLGFFKGASARVLYQMPAAAICWLTYETLKHLLTAESREEALPLAPSPAPSTPLVGAALRLAAADVPAPLTRT</sequence>
<dbReference type="Proteomes" id="UP001064048">
    <property type="component" value="Chromosome 25"/>
</dbReference>
<protein>
    <submittedName>
        <fullName evidence="1">Uncharacterized protein</fullName>
    </submittedName>
</protein>